<protein>
    <recommendedName>
        <fullName evidence="1">ZSWIM1/3 RNaseH-like domain-containing protein</fullName>
    </recommendedName>
</protein>
<dbReference type="InterPro" id="IPR048324">
    <property type="entry name" value="ZSWIM1-3_RNaseH-like"/>
</dbReference>
<evidence type="ECO:0000313" key="2">
    <source>
        <dbReference type="EMBL" id="OWZ10861.1"/>
    </source>
</evidence>
<organism evidence="2 3">
    <name type="scientific">Phytophthora megakarya</name>
    <dbReference type="NCBI Taxonomy" id="4795"/>
    <lineage>
        <taxon>Eukaryota</taxon>
        <taxon>Sar</taxon>
        <taxon>Stramenopiles</taxon>
        <taxon>Oomycota</taxon>
        <taxon>Peronosporomycetes</taxon>
        <taxon>Peronosporales</taxon>
        <taxon>Peronosporaceae</taxon>
        <taxon>Phytophthora</taxon>
    </lineage>
</organism>
<dbReference type="Proteomes" id="UP000198211">
    <property type="component" value="Unassembled WGS sequence"/>
</dbReference>
<name>A0A225VZC7_9STRA</name>
<comment type="caution">
    <text evidence="2">The sequence shown here is derived from an EMBL/GenBank/DDBJ whole genome shotgun (WGS) entry which is preliminary data.</text>
</comment>
<evidence type="ECO:0000313" key="3">
    <source>
        <dbReference type="Proteomes" id="UP000198211"/>
    </source>
</evidence>
<dbReference type="AlphaFoldDB" id="A0A225VZC7"/>
<dbReference type="Pfam" id="PF21056">
    <property type="entry name" value="ZSWIM1-3_RNaseH-like"/>
    <property type="match status" value="1"/>
</dbReference>
<evidence type="ECO:0000259" key="1">
    <source>
        <dbReference type="Pfam" id="PF21056"/>
    </source>
</evidence>
<sequence>MRSDSYASPDSNVRATEVLQDFSEGTGNVVNLFRDVTTKRTSDITFQSTMYRHFRFMVTDKLGCRAFAQHAFFVDETQVNMNNAVSAFKGNKAAWKNLSSSGLEHIRYKRFCYCCAA</sequence>
<proteinExistence type="predicted"/>
<accession>A0A225VZC7</accession>
<gene>
    <name evidence="2" type="ORF">PHMEG_00016206</name>
</gene>
<reference evidence="3" key="1">
    <citation type="submission" date="2017-03" db="EMBL/GenBank/DDBJ databases">
        <title>Phytopthora megakarya and P. palmivora, two closely related causual agents of cacao black pod achieved similar genome size and gene model numbers by different mechanisms.</title>
        <authorList>
            <person name="Ali S."/>
            <person name="Shao J."/>
            <person name="Larry D.J."/>
            <person name="Kronmiller B."/>
            <person name="Shen D."/>
            <person name="Strem M.D."/>
            <person name="Melnick R.L."/>
            <person name="Guiltinan M.J."/>
            <person name="Tyler B.M."/>
            <person name="Meinhardt L.W."/>
            <person name="Bailey B.A."/>
        </authorList>
    </citation>
    <scope>NUCLEOTIDE SEQUENCE [LARGE SCALE GENOMIC DNA]</scope>
    <source>
        <strain evidence="3">zdho120</strain>
    </source>
</reference>
<feature type="domain" description="ZSWIM1/3 RNaseH-like" evidence="1">
    <location>
        <begin position="51"/>
        <end position="98"/>
    </location>
</feature>
<dbReference type="EMBL" id="NBNE01002303">
    <property type="protein sequence ID" value="OWZ10861.1"/>
    <property type="molecule type" value="Genomic_DNA"/>
</dbReference>
<keyword evidence="3" id="KW-1185">Reference proteome</keyword>